<evidence type="ECO:0000256" key="6">
    <source>
        <dbReference type="PROSITE-ProRule" id="PRU00076"/>
    </source>
</evidence>
<feature type="domain" description="Apple" evidence="11">
    <location>
        <begin position="786"/>
        <end position="867"/>
    </location>
</feature>
<evidence type="ECO:0000259" key="11">
    <source>
        <dbReference type="PROSITE" id="PS50948"/>
    </source>
</evidence>
<dbReference type="EMBL" id="JABCRI010000002">
    <property type="protein sequence ID" value="KAF8411263.1"/>
    <property type="molecule type" value="Genomic_DNA"/>
</dbReference>
<feature type="chain" id="PRO_5032595059" description="non-specific serine/threonine protein kinase" evidence="8">
    <location>
        <begin position="24"/>
        <end position="903"/>
    </location>
</feature>
<evidence type="ECO:0000313" key="12">
    <source>
        <dbReference type="EMBL" id="KAF8411263.1"/>
    </source>
</evidence>
<comment type="caution">
    <text evidence="6">Lacks conserved residue(s) required for the propagation of feature annotation.</text>
</comment>
<keyword evidence="7" id="KW-1133">Transmembrane helix</keyword>
<evidence type="ECO:0000256" key="8">
    <source>
        <dbReference type="SAM" id="SignalP"/>
    </source>
</evidence>
<dbReference type="OrthoDB" id="1933550at2759"/>
<keyword evidence="2 8" id="KW-0732">Signal</keyword>
<comment type="caution">
    <text evidence="12">The sequence shown here is derived from an EMBL/GenBank/DDBJ whole genome shotgun (WGS) entry which is preliminary data.</text>
</comment>
<keyword evidence="13" id="KW-1185">Reference proteome</keyword>
<dbReference type="Gene3D" id="2.90.10.10">
    <property type="entry name" value="Bulb-type lectin domain"/>
    <property type="match status" value="2"/>
</dbReference>
<dbReference type="Pfam" id="PF01453">
    <property type="entry name" value="B_lectin"/>
    <property type="match status" value="2"/>
</dbReference>
<evidence type="ECO:0000256" key="2">
    <source>
        <dbReference type="ARBA" id="ARBA00022729"/>
    </source>
</evidence>
<feature type="transmembrane region" description="Helical" evidence="7">
    <location>
        <begin position="439"/>
        <end position="462"/>
    </location>
</feature>
<keyword evidence="7" id="KW-0472">Membrane</keyword>
<evidence type="ECO:0000256" key="5">
    <source>
        <dbReference type="ARBA" id="ARBA00048679"/>
    </source>
</evidence>
<dbReference type="GO" id="GO:0048544">
    <property type="term" value="P:recognition of pollen"/>
    <property type="evidence" value="ECO:0007669"/>
    <property type="project" value="InterPro"/>
</dbReference>
<feature type="domain" description="Apple" evidence="11">
    <location>
        <begin position="338"/>
        <end position="422"/>
    </location>
</feature>
<evidence type="ECO:0000256" key="7">
    <source>
        <dbReference type="SAM" id="Phobius"/>
    </source>
</evidence>
<dbReference type="InterPro" id="IPR003609">
    <property type="entry name" value="Pan_app"/>
</dbReference>
<evidence type="ECO:0000256" key="3">
    <source>
        <dbReference type="ARBA" id="ARBA00023157"/>
    </source>
</evidence>
<dbReference type="PROSITE" id="PS50927">
    <property type="entry name" value="BULB_LECTIN"/>
    <property type="match status" value="2"/>
</dbReference>
<evidence type="ECO:0000313" key="13">
    <source>
        <dbReference type="Proteomes" id="UP000655225"/>
    </source>
</evidence>
<gene>
    <name evidence="12" type="ORF">HHK36_003810</name>
</gene>
<keyword evidence="6" id="KW-0245">EGF-like domain</keyword>
<keyword evidence="7" id="KW-0812">Transmembrane</keyword>
<evidence type="ECO:0000259" key="10">
    <source>
        <dbReference type="PROSITE" id="PS50927"/>
    </source>
</evidence>
<accession>A0A834ZU28</accession>
<feature type="domain" description="Bulb-type lectin" evidence="10">
    <location>
        <begin position="24"/>
        <end position="145"/>
    </location>
</feature>
<dbReference type="SMART" id="SM00473">
    <property type="entry name" value="PAN_AP"/>
    <property type="match status" value="2"/>
</dbReference>
<dbReference type="InterPro" id="IPR036426">
    <property type="entry name" value="Bulb-type_lectin_dom_sf"/>
</dbReference>
<dbReference type="InterPro" id="IPR001480">
    <property type="entry name" value="Bulb-type_lectin_dom"/>
</dbReference>
<dbReference type="CDD" id="cd01098">
    <property type="entry name" value="PAN_AP_plant"/>
    <property type="match status" value="2"/>
</dbReference>
<dbReference type="PROSITE" id="PS50026">
    <property type="entry name" value="EGF_3"/>
    <property type="match status" value="1"/>
</dbReference>
<comment type="catalytic activity">
    <reaction evidence="4">
        <text>L-threonyl-[protein] + ATP = O-phospho-L-threonyl-[protein] + ADP + H(+)</text>
        <dbReference type="Rhea" id="RHEA:46608"/>
        <dbReference type="Rhea" id="RHEA-COMP:11060"/>
        <dbReference type="Rhea" id="RHEA-COMP:11605"/>
        <dbReference type="ChEBI" id="CHEBI:15378"/>
        <dbReference type="ChEBI" id="CHEBI:30013"/>
        <dbReference type="ChEBI" id="CHEBI:30616"/>
        <dbReference type="ChEBI" id="CHEBI:61977"/>
        <dbReference type="ChEBI" id="CHEBI:456216"/>
        <dbReference type="EC" id="2.7.11.1"/>
    </reaction>
</comment>
<evidence type="ECO:0000259" key="9">
    <source>
        <dbReference type="PROSITE" id="PS50026"/>
    </source>
</evidence>
<dbReference type="Pfam" id="PF00954">
    <property type="entry name" value="S_locus_glycop"/>
    <property type="match status" value="2"/>
</dbReference>
<dbReference type="SUPFAM" id="SSF51110">
    <property type="entry name" value="alpha-D-mannose-specific plant lectins"/>
    <property type="match status" value="2"/>
</dbReference>
<dbReference type="SMART" id="SM00108">
    <property type="entry name" value="B_lectin"/>
    <property type="match status" value="2"/>
</dbReference>
<dbReference type="OMA" id="WITIIPI"/>
<protein>
    <recommendedName>
        <fullName evidence="1">non-specific serine/threonine protein kinase</fullName>
        <ecNumber evidence="1">2.7.11.1</ecNumber>
    </recommendedName>
</protein>
<organism evidence="12 13">
    <name type="scientific">Tetracentron sinense</name>
    <name type="common">Spur-leaf</name>
    <dbReference type="NCBI Taxonomy" id="13715"/>
    <lineage>
        <taxon>Eukaryota</taxon>
        <taxon>Viridiplantae</taxon>
        <taxon>Streptophyta</taxon>
        <taxon>Embryophyta</taxon>
        <taxon>Tracheophyta</taxon>
        <taxon>Spermatophyta</taxon>
        <taxon>Magnoliopsida</taxon>
        <taxon>Trochodendrales</taxon>
        <taxon>Trochodendraceae</taxon>
        <taxon>Tetracentron</taxon>
    </lineage>
</organism>
<name>A0A834ZU28_TETSI</name>
<dbReference type="GO" id="GO:0004674">
    <property type="term" value="F:protein serine/threonine kinase activity"/>
    <property type="evidence" value="ECO:0007669"/>
    <property type="project" value="UniProtKB-EC"/>
</dbReference>
<evidence type="ECO:0000256" key="4">
    <source>
        <dbReference type="ARBA" id="ARBA00047899"/>
    </source>
</evidence>
<dbReference type="AlphaFoldDB" id="A0A834ZU28"/>
<comment type="catalytic activity">
    <reaction evidence="5">
        <text>L-seryl-[protein] + ATP = O-phospho-L-seryl-[protein] + ADP + H(+)</text>
        <dbReference type="Rhea" id="RHEA:17989"/>
        <dbReference type="Rhea" id="RHEA-COMP:9863"/>
        <dbReference type="Rhea" id="RHEA-COMP:11604"/>
        <dbReference type="ChEBI" id="CHEBI:15378"/>
        <dbReference type="ChEBI" id="CHEBI:29999"/>
        <dbReference type="ChEBI" id="CHEBI:30616"/>
        <dbReference type="ChEBI" id="CHEBI:83421"/>
        <dbReference type="ChEBI" id="CHEBI:456216"/>
        <dbReference type="EC" id="2.7.11.1"/>
    </reaction>
</comment>
<dbReference type="PANTHER" id="PTHR32444:SF118">
    <property type="entry name" value="OS09G0551150 PROTEIN"/>
    <property type="match status" value="1"/>
</dbReference>
<keyword evidence="3" id="KW-1015">Disulfide bond</keyword>
<feature type="domain" description="EGF-like" evidence="9">
    <location>
        <begin position="282"/>
        <end position="319"/>
    </location>
</feature>
<feature type="domain" description="Bulb-type lectin" evidence="10">
    <location>
        <begin position="471"/>
        <end position="592"/>
    </location>
</feature>
<dbReference type="InterPro" id="IPR000858">
    <property type="entry name" value="S_locus_glycoprot_dom"/>
</dbReference>
<dbReference type="CDD" id="cd00028">
    <property type="entry name" value="B_lectin"/>
    <property type="match status" value="2"/>
</dbReference>
<feature type="signal peptide" evidence="8">
    <location>
        <begin position="1"/>
        <end position="23"/>
    </location>
</feature>
<evidence type="ECO:0000256" key="1">
    <source>
        <dbReference type="ARBA" id="ARBA00012513"/>
    </source>
</evidence>
<dbReference type="Pfam" id="PF08276">
    <property type="entry name" value="PAN_2"/>
    <property type="match status" value="2"/>
</dbReference>
<sequence>MESLISFMLCCIFLSFFYEISIAIDTIAPNQSIADGQSLVSKGESFELGFFKRGNSKNRYLGIWYNNITPQTVVWIANRNNPLTDSSGVLTISSNGNIVLLNGMKKVIWSSNSSRTTKNPVVQLIDSGNLVLRDDESNSESFIWQSFDYPADTLLPGMKLGENLKTGMDWYLTSWKNADDPSPGDFSYSIEFHGQPQLVLLKGSKKLYRSGIWTGQGFSAYTFGPNSVFIPSLISNKDELYYMYRRNDNAVISKFTLNPYGFLERTIWNNQSREWTVMYEVQKDRCDSYGLCGGNGICRINESPIFCECLTGFTPKSQQEWDLFNWSSGCTRRTQLDCRKGDGFVKFTRVKLPDLLQFWTNKNMSLKECEVECLKNCSCTAYASSGIGGGSHGCLLWFGNLIDVRRLIEVDDDDQDLYIRLAASELESISNSIKKENRATVMVIVSVVSGMLLLGSIIWCFIWKKKTPKAADTLAPSQFLTDGQTLVSSGQIFELGFFRPGNSMNRYLGIWYKNIPLTVVWIANRENPITDSFGVLTIIGENGNLVLLNRTERAIWSSNLSTPAKSPVAQILDSGNLVLRDGSNGNSESYLWQSFDYPTDTLLPGMKLGWNLKTGLNRNLTSWKSWDDPSPGLYSYSVDPHGLPQLVLRMGSTEQFRSGLWYGDQFSGGPVLTANSIFKPIFISNQEEVYYTYKIEDKSIVTRLVLSESGLVQHLTWNNRQKQWVVLFTVQKDHCDTYGLCGPYGICNINKAPNCECLKGFTPKSLQDWDVFDTFGGCVRTSSLDCRKGEGFVRLTGVKLPDTSDISVNMSMSNKECEVECLKNCSCVAYSIMDINGSGNGCVAWFRNLIDIRQSTGYGQDLYVRLSASELDSIAESQKKKKRLKVIWLIKAQLLHMKVVKKI</sequence>
<dbReference type="EC" id="2.7.11.1" evidence="1"/>
<dbReference type="FunFam" id="2.90.10.10:FF:000004">
    <property type="entry name" value="G-type lectin S-receptor-like serine/threonine-protein kinase"/>
    <property type="match status" value="2"/>
</dbReference>
<proteinExistence type="predicted"/>
<reference evidence="12 13" key="1">
    <citation type="submission" date="2020-04" db="EMBL/GenBank/DDBJ databases">
        <title>Plant Genome Project.</title>
        <authorList>
            <person name="Zhang R.-G."/>
        </authorList>
    </citation>
    <scope>NUCLEOTIDE SEQUENCE [LARGE SCALE GENOMIC DNA]</scope>
    <source>
        <strain evidence="12">YNK0</strain>
        <tissue evidence="12">Leaf</tissue>
    </source>
</reference>
<dbReference type="PANTHER" id="PTHR32444">
    <property type="entry name" value="BULB-TYPE LECTIN DOMAIN-CONTAINING PROTEIN"/>
    <property type="match status" value="1"/>
</dbReference>
<dbReference type="PROSITE" id="PS50948">
    <property type="entry name" value="PAN"/>
    <property type="match status" value="2"/>
</dbReference>
<dbReference type="InterPro" id="IPR000742">
    <property type="entry name" value="EGF"/>
</dbReference>
<dbReference type="Proteomes" id="UP000655225">
    <property type="component" value="Unassembled WGS sequence"/>
</dbReference>